<dbReference type="Proteomes" id="UP000471751">
    <property type="component" value="Unassembled WGS sequence"/>
</dbReference>
<organism evidence="1 2">
    <name type="scientific">Pseudomonas laurentiana</name>
    <dbReference type="NCBI Taxonomy" id="2364649"/>
    <lineage>
        <taxon>Bacteria</taxon>
        <taxon>Pseudomonadati</taxon>
        <taxon>Pseudomonadota</taxon>
        <taxon>Gammaproteobacteria</taxon>
        <taxon>Pseudomonadales</taxon>
        <taxon>Pseudomonadaceae</taxon>
        <taxon>Pseudomonas</taxon>
    </lineage>
</organism>
<evidence type="ECO:0008006" key="3">
    <source>
        <dbReference type="Google" id="ProtNLM"/>
    </source>
</evidence>
<protein>
    <recommendedName>
        <fullName evidence="3">Phage tail protein</fullName>
    </recommendedName>
</protein>
<accession>A0A6I5RNJ9</accession>
<dbReference type="AlphaFoldDB" id="A0A6I5RNJ9"/>
<evidence type="ECO:0000313" key="2">
    <source>
        <dbReference type="Proteomes" id="UP000471751"/>
    </source>
</evidence>
<gene>
    <name evidence="1" type="ORF">G3O07_05425</name>
</gene>
<name>A0A6I5RNJ9_9PSED</name>
<proteinExistence type="predicted"/>
<evidence type="ECO:0000313" key="1">
    <source>
        <dbReference type="EMBL" id="NES09290.1"/>
    </source>
</evidence>
<keyword evidence="2" id="KW-1185">Reference proteome</keyword>
<comment type="caution">
    <text evidence="1">The sequence shown here is derived from an EMBL/GenBank/DDBJ whole genome shotgun (WGS) entry which is preliminary data.</text>
</comment>
<sequence>MSQFDFGAIDPNSKSGPQLALDLNKFRDALNSGHRGSARPAYAQAGMQWVRETSSTQWDLCLFDGDTDFVIRSVNPTTNTLLQIPSSQISGIGTSAAATLTISNTDEIAGRVIKVGDGGLRGTGVTRNSAALLDVVRGSEFFFNDQLTGANNPFSGYGSGIHVSYPAAGLFWDIFAGVQGTSTRAFLRTSRSASVINSPVELYHTGNISAFMQTLMPAADAAAAKVTLGVVDGIGVNKTIQDVTATRALATTHTNSTGRPILVWVSATQTSSAAPGAFNATVSGSLLRGTSTYGSGQGFSISFVVPNGATYSVAFSGTSYDTLNWKEYR</sequence>
<reference evidence="1 2" key="1">
    <citation type="submission" date="2020-02" db="EMBL/GenBank/DDBJ databases">
        <title>Broccoli isolated Pseudomonas sp.</title>
        <authorList>
            <person name="Fujikawa T."/>
            <person name="Sawada H."/>
        </authorList>
    </citation>
    <scope>NUCLEOTIDE SEQUENCE [LARGE SCALE GENOMIC DNA]</scope>
    <source>
        <strain evidence="1 2">JCM 32154</strain>
    </source>
</reference>
<dbReference type="EMBL" id="JAAHBT010000048">
    <property type="protein sequence ID" value="NES09290.1"/>
    <property type="molecule type" value="Genomic_DNA"/>
</dbReference>